<evidence type="ECO:0000256" key="2">
    <source>
        <dbReference type="ARBA" id="ARBA00004300"/>
    </source>
</evidence>
<keyword evidence="7" id="KW-0966">Cell projection</keyword>
<dbReference type="GO" id="GO:0034451">
    <property type="term" value="C:centriolar satellite"/>
    <property type="evidence" value="ECO:0007669"/>
    <property type="project" value="TreeGrafter"/>
</dbReference>
<dbReference type="Pfam" id="PF16574">
    <property type="entry name" value="CEP209_CC5"/>
    <property type="match status" value="1"/>
</dbReference>
<keyword evidence="5 8" id="KW-0175">Coiled coil</keyword>
<evidence type="ECO:0000256" key="4">
    <source>
        <dbReference type="ARBA" id="ARBA00022794"/>
    </source>
</evidence>
<dbReference type="InterPro" id="IPR026201">
    <property type="entry name" value="Cep290"/>
</dbReference>
<dbReference type="GO" id="GO:1905349">
    <property type="term" value="P:ciliary transition zone assembly"/>
    <property type="evidence" value="ECO:0007669"/>
    <property type="project" value="TreeGrafter"/>
</dbReference>
<feature type="region of interest" description="Disordered" evidence="9">
    <location>
        <begin position="1960"/>
        <end position="1984"/>
    </location>
</feature>
<reference evidence="12" key="1">
    <citation type="submission" date="2016-11" db="UniProtKB">
        <authorList>
            <consortium name="WormBaseParasite"/>
        </authorList>
    </citation>
    <scope>IDENTIFICATION</scope>
</reference>
<feature type="compositionally biased region" description="Gly residues" evidence="9">
    <location>
        <begin position="1907"/>
        <end position="1920"/>
    </location>
</feature>
<feature type="coiled-coil region" evidence="8">
    <location>
        <begin position="1928"/>
        <end position="1955"/>
    </location>
</feature>
<evidence type="ECO:0000313" key="11">
    <source>
        <dbReference type="Proteomes" id="UP000095280"/>
    </source>
</evidence>
<feature type="coiled-coil region" evidence="8">
    <location>
        <begin position="1063"/>
        <end position="1104"/>
    </location>
</feature>
<dbReference type="GO" id="GO:0097711">
    <property type="term" value="P:ciliary basal body-plasma membrane docking"/>
    <property type="evidence" value="ECO:0007669"/>
    <property type="project" value="TreeGrafter"/>
</dbReference>
<keyword evidence="3" id="KW-0963">Cytoplasm</keyword>
<feature type="coiled-coil region" evidence="8">
    <location>
        <begin position="614"/>
        <end position="662"/>
    </location>
</feature>
<feature type="region of interest" description="Disordered" evidence="9">
    <location>
        <begin position="2121"/>
        <end position="2145"/>
    </location>
</feature>
<name>A0A1I8I494_9PLAT</name>
<feature type="coiled-coil region" evidence="8">
    <location>
        <begin position="827"/>
        <end position="854"/>
    </location>
</feature>
<feature type="coiled-coil region" evidence="8">
    <location>
        <begin position="2146"/>
        <end position="2315"/>
    </location>
</feature>
<dbReference type="PANTHER" id="PTHR18879">
    <property type="entry name" value="CENTROSOMAL PROTEIN OF 290 KDA"/>
    <property type="match status" value="1"/>
</dbReference>
<evidence type="ECO:0000256" key="7">
    <source>
        <dbReference type="ARBA" id="ARBA00023273"/>
    </source>
</evidence>
<feature type="coiled-coil region" evidence="8">
    <location>
        <begin position="1536"/>
        <end position="1595"/>
    </location>
</feature>
<feature type="region of interest" description="Disordered" evidence="9">
    <location>
        <begin position="1900"/>
        <end position="1921"/>
    </location>
</feature>
<feature type="coiled-coil region" evidence="8">
    <location>
        <begin position="1341"/>
        <end position="1389"/>
    </location>
</feature>
<sequence length="2327" mass="268185">MVTLDDLRKIDPGTVNPENVKSIVDQINDFDPGNMDVDGEAEMVLNLYDAIIDSQKMAHERMEKQTTDLQIALDDLEKENQRLRRTAREGGADADKELDLLNENERLNKEVESLQSDIRKKEQDISKLTGENEDLENKRNSLEQKLSEVESENRSLSSRLTTLQERIDRTEKSQETKYAISDLNQKVRQLKTDLDLALQGKAELQEKLEKVQKELLDGAAEYESFCARYQDMKAYVDEKDTEAANATGQIEVLRQQVQELQDEIAMLRRDDDNIMNAVNEKVEEWRKHLADKDDELRRAEQEVRELRSRLGALSVDASKEQLAKLQQRLQERDTTIDELRQELSEGTDECNRVKAMLEQFQLDQAASGNTMVSRQADRIGQLLKENQGLKQRLEEGHQQALESEKASRELEEKNEELVNRNDQIVAGVFGLKEAVDETKAKERELEYCRRMIEDYVRQINKLHDDADNLRIENSMMRERLGIAPDEVLDTTAHRRAKAVQQEEDSATIMVLQKEIESLEDERMRLKWQVKSLAKQCGGQAAQMGLSGNLMVLESFVEAERAGGVHSGIDEMIQPRMAGSAMAAAPGSTMLSSRGGILEPETARTGRSVAGGAEAAGLRQELSRAAREFEEQEKKVCQLQTQNENLSEENRVMESALKEIKDGMENRKAGSLECPSLDKFLAALEAKKVMGDIDASSYLKTRLDHLQGRYDEVRAELRESRAETAANKLQLDKTRALSERLQADLDMVRNVGAASKTIFSLNLPENMTQTSQEVINSLTEQLVQALAEAKKRKEEVSKLDQSLQHFRAKFAVARHQQSLLYAEHLRERTSWSEEKTRLNQRLDELKGERQEDAARLSEFDRLLDTLAQKPEEQARRMVETTRQVTLLRCNEAALVRRFTALQEAEKTLRRENGRLKSEFTEMEKAVTERLGYYRRFKETAAFKVNSLQKALADCVPRDDLDRLQRKLDELTEKYRDFLEKNNSLVHKAETLDTMEMELRQLRLDNETLKKALTVEKEKRHLLEATMEELSKRGVDTGVTEQSQVAMSKKLSMLEMKELNERERADHASQMYESQKLQLQQLDARNRELEEKFAELTTRVLEAQKTERELRDSLATCVTKEASDRDRQRISTLEEAELKLKQEVERLRELSDIALSQSKTFREQQVSQEKELTSLRQQLLDFQCQSDERAVIGRLHRHIVQLQLSETTALRKLEDAFAKSRRSEAQMLRLEQRVDERDETLSQHRLECRSRTKQLRETVSSLRSQFAGCVPLAKQERFTKTLLALQEDKLRTKRLLTEAEEQRAKAEDELLAMKTRQETQAELHEALRTGTGAKKVAEWHQRMEQLRLQELQQRRACERARQQVKHLEGVVRSQEALIGQLEEDAVRLSKDYEERQLLWEQREAELERVVTRMESAGSEIAGTAKRLGEATASDVPDRELPLPLQLEQAVATIKQKIKAIFDLESENKQLKSQMRELEETLKERERALIKKERAINELRLRLPATADRDRQFAAAAAEADAAAASANPMENFVEAKTLHAAQTTVASLQARLQQKEESLAKYKELLKGAQDDLETAVRRHNEEAKMLREKLSQKEELVMRQTAAQQGSAATGELPRESVTRKHLKKLHELQELLAHERGKSAGLESELREARREMETWKLSYDTAHKGFDAERAVLKEELDEEKRRCTEEVARAKQEVVEKSALVQQLREDLRRQKSENERGPSATMKNLVRKLEMQLEEKEKQQRALSKALTDLRADMVYHAEETAKAGGVQNEQERDLHRILERHTKEIADELELTKERAFRVKSEQRKLREEKEAAVQQCEELKAEVARKDATAAKLRTEKNRMEQEMEEMQKKMERIKAARRSGGADEQTKTEMEELRRKVRLLEEENVRFRQRPEKPFESDIGLSGGRGFGGGGRSGGIEEWEERKRLERTIDKLKDKLGQKQIEFDRLQRQYELTKNALDRSTGGGGGSRHGPPGRQESVSVARLTGSRLQIADADVREKNFQLEEEVSRLRYQLHTLGDEREKEALRRQVSMLEERTEELERQLRLEKPEFSVEVERMREKQRRLETQLTGLTRENTDLTFEVDQARRDLPRLKERVAHLTKYVELLKQEKAQLEAAGNTARSSTSSTSNIRRIGESGKSTRELEEMIARLKNVVKRTEAENERLKRAPGVVSQEALQQLRQENDGLRQQLSELREQMGSRLAERYEAKERGTAKLMQDYEKLRRELQRECQSHDRTREEAARLQRELSEAGRGDTAASTLATAQFRGPEADSGKVQQLEAELASRDRTNAMLKEQLRDLAEAERQWKIERQMLLARLGEDA</sequence>
<feature type="coiled-coil region" evidence="8">
    <location>
        <begin position="959"/>
        <end position="1031"/>
    </location>
</feature>
<feature type="coiled-coil region" evidence="8">
    <location>
        <begin position="1632"/>
        <end position="1756"/>
    </location>
</feature>
<comment type="subcellular location">
    <subcellularLocation>
        <location evidence="1">Cytoplasm</location>
        <location evidence="1">Cytoskeleton</location>
        <location evidence="1">Cilium basal body</location>
    </subcellularLocation>
    <subcellularLocation>
        <location evidence="2">Cytoplasm</location>
        <location evidence="2">Cytoskeleton</location>
        <location evidence="2">Microtubule organizing center</location>
        <location evidence="2">Centrosome</location>
    </subcellularLocation>
</comment>
<dbReference type="GO" id="GO:1905515">
    <property type="term" value="P:non-motile cilium assembly"/>
    <property type="evidence" value="ECO:0007669"/>
    <property type="project" value="TreeGrafter"/>
</dbReference>
<keyword evidence="6" id="KW-0206">Cytoskeleton</keyword>
<evidence type="ECO:0000256" key="5">
    <source>
        <dbReference type="ARBA" id="ARBA00023054"/>
    </source>
</evidence>
<dbReference type="GO" id="GO:0035869">
    <property type="term" value="C:ciliary transition zone"/>
    <property type="evidence" value="ECO:0007669"/>
    <property type="project" value="TreeGrafter"/>
</dbReference>
<keyword evidence="4" id="KW-0970">Cilium biogenesis/degradation</keyword>
<feature type="coiled-coil region" evidence="8">
    <location>
        <begin position="1280"/>
        <end position="1314"/>
    </location>
</feature>
<proteinExistence type="predicted"/>
<protein>
    <submittedName>
        <fullName evidence="12">CEP209_CC5 domain-containing protein</fullName>
    </submittedName>
</protein>
<dbReference type="Gene3D" id="1.10.287.1490">
    <property type="match status" value="1"/>
</dbReference>
<evidence type="ECO:0000256" key="3">
    <source>
        <dbReference type="ARBA" id="ARBA00022490"/>
    </source>
</evidence>
<evidence type="ECO:0000256" key="1">
    <source>
        <dbReference type="ARBA" id="ARBA00004120"/>
    </source>
</evidence>
<dbReference type="PANTHER" id="PTHR18879:SF20">
    <property type="entry name" value="CENTROSOMAL PROTEIN OF 290 KDA"/>
    <property type="match status" value="1"/>
</dbReference>
<evidence type="ECO:0000256" key="6">
    <source>
        <dbReference type="ARBA" id="ARBA00023212"/>
    </source>
</evidence>
<evidence type="ECO:0000256" key="8">
    <source>
        <dbReference type="SAM" id="Coils"/>
    </source>
</evidence>
<keyword evidence="11" id="KW-1185">Reference proteome</keyword>
<feature type="coiled-coil region" evidence="8">
    <location>
        <begin position="59"/>
        <end position="423"/>
    </location>
</feature>
<accession>A0A1I8I494</accession>
<dbReference type="Proteomes" id="UP000095280">
    <property type="component" value="Unplaced"/>
</dbReference>
<feature type="coiled-coil region" evidence="8">
    <location>
        <begin position="1804"/>
        <end position="1896"/>
    </location>
</feature>
<evidence type="ECO:0000256" key="9">
    <source>
        <dbReference type="SAM" id="MobiDB-lite"/>
    </source>
</evidence>
<evidence type="ECO:0000313" key="12">
    <source>
        <dbReference type="WBParaSite" id="maker-uti_cns_0009686-snap-gene-0.3-mRNA-1"/>
    </source>
</evidence>
<feature type="domain" description="Centrosomal protein of 290kDa coiled-coil region" evidence="10">
    <location>
        <begin position="1279"/>
        <end position="1406"/>
    </location>
</feature>
<feature type="coiled-coil region" evidence="8">
    <location>
        <begin position="1451"/>
        <end position="1499"/>
    </location>
</feature>
<feature type="coiled-coil region" evidence="8">
    <location>
        <begin position="452"/>
        <end position="535"/>
    </location>
</feature>
<organism evidence="11 12">
    <name type="scientific">Macrostomum lignano</name>
    <dbReference type="NCBI Taxonomy" id="282301"/>
    <lineage>
        <taxon>Eukaryota</taxon>
        <taxon>Metazoa</taxon>
        <taxon>Spiralia</taxon>
        <taxon>Lophotrochozoa</taxon>
        <taxon>Platyhelminthes</taxon>
        <taxon>Rhabditophora</taxon>
        <taxon>Macrostomorpha</taxon>
        <taxon>Macrostomida</taxon>
        <taxon>Macrostomidae</taxon>
        <taxon>Macrostomum</taxon>
    </lineage>
</organism>
<dbReference type="InterPro" id="IPR032321">
    <property type="entry name" value="Cep209_CC5"/>
</dbReference>
<dbReference type="WBParaSite" id="maker-uti_cns_0009686-snap-gene-0.3-mRNA-1">
    <property type="protein sequence ID" value="maker-uti_cns_0009686-snap-gene-0.3-mRNA-1"/>
    <property type="gene ID" value="maker-uti_cns_0009686-snap-gene-0.3"/>
</dbReference>
<evidence type="ECO:0000259" key="10">
    <source>
        <dbReference type="Pfam" id="PF16574"/>
    </source>
</evidence>
<feature type="compositionally biased region" description="Low complexity" evidence="9">
    <location>
        <begin position="2121"/>
        <end position="2137"/>
    </location>
</feature>